<feature type="region of interest" description="Disordered" evidence="1">
    <location>
        <begin position="33"/>
        <end position="104"/>
    </location>
</feature>
<reference evidence="2" key="1">
    <citation type="journal article" date="2019" name="Sci. Rep.">
        <title>Draft genome of Tanacetum cinerariifolium, the natural source of mosquito coil.</title>
        <authorList>
            <person name="Yamashiro T."/>
            <person name="Shiraishi A."/>
            <person name="Satake H."/>
            <person name="Nakayama K."/>
        </authorList>
    </citation>
    <scope>NUCLEOTIDE SEQUENCE</scope>
</reference>
<proteinExistence type="predicted"/>
<gene>
    <name evidence="2" type="ORF">Tci_887217</name>
</gene>
<name>A0A699U1Q9_TANCI</name>
<sequence>MVAKFEAQELEINRLKDRVKLLEDREGMAIERYRDDAPITGRNLDEGEAAAKRGEGSGTPTEPHHTPFPEAQHTSYTTHSSPTLPPVTNAPIPTVTPSDTPTLR</sequence>
<organism evidence="2">
    <name type="scientific">Tanacetum cinerariifolium</name>
    <name type="common">Dalmatian daisy</name>
    <name type="synonym">Chrysanthemum cinerariifolium</name>
    <dbReference type="NCBI Taxonomy" id="118510"/>
    <lineage>
        <taxon>Eukaryota</taxon>
        <taxon>Viridiplantae</taxon>
        <taxon>Streptophyta</taxon>
        <taxon>Embryophyta</taxon>
        <taxon>Tracheophyta</taxon>
        <taxon>Spermatophyta</taxon>
        <taxon>Magnoliopsida</taxon>
        <taxon>eudicotyledons</taxon>
        <taxon>Gunneridae</taxon>
        <taxon>Pentapetalae</taxon>
        <taxon>asterids</taxon>
        <taxon>campanulids</taxon>
        <taxon>Asterales</taxon>
        <taxon>Asteraceae</taxon>
        <taxon>Asteroideae</taxon>
        <taxon>Anthemideae</taxon>
        <taxon>Anthemidinae</taxon>
        <taxon>Tanacetum</taxon>
    </lineage>
</organism>
<evidence type="ECO:0000313" key="2">
    <source>
        <dbReference type="EMBL" id="GFD15248.1"/>
    </source>
</evidence>
<feature type="compositionally biased region" description="Basic and acidic residues" evidence="1">
    <location>
        <begin position="33"/>
        <end position="55"/>
    </location>
</feature>
<feature type="compositionally biased region" description="Polar residues" evidence="1">
    <location>
        <begin position="95"/>
        <end position="104"/>
    </location>
</feature>
<evidence type="ECO:0000256" key="1">
    <source>
        <dbReference type="SAM" id="MobiDB-lite"/>
    </source>
</evidence>
<protein>
    <submittedName>
        <fullName evidence="2">Uncharacterized protein</fullName>
    </submittedName>
</protein>
<comment type="caution">
    <text evidence="2">The sequence shown here is derived from an EMBL/GenBank/DDBJ whole genome shotgun (WGS) entry which is preliminary data.</text>
</comment>
<feature type="compositionally biased region" description="Polar residues" evidence="1">
    <location>
        <begin position="72"/>
        <end position="82"/>
    </location>
</feature>
<dbReference type="EMBL" id="BKCJ011285172">
    <property type="protein sequence ID" value="GFD15248.1"/>
    <property type="molecule type" value="Genomic_DNA"/>
</dbReference>
<accession>A0A699U1Q9</accession>
<dbReference type="AlphaFoldDB" id="A0A699U1Q9"/>